<feature type="domain" description="SGNH hydrolase-type esterase" evidence="1">
    <location>
        <begin position="25"/>
        <end position="197"/>
    </location>
</feature>
<evidence type="ECO:0000259" key="1">
    <source>
        <dbReference type="Pfam" id="PF13472"/>
    </source>
</evidence>
<gene>
    <name evidence="2" type="ORF">GCM10007269_22560</name>
</gene>
<dbReference type="InterPro" id="IPR013830">
    <property type="entry name" value="SGNH_hydro"/>
</dbReference>
<proteinExistence type="predicted"/>
<accession>A0ABQ1RV96</accession>
<dbReference type="Proteomes" id="UP000629365">
    <property type="component" value="Unassembled WGS sequence"/>
</dbReference>
<keyword evidence="2" id="KW-0378">Hydrolase</keyword>
<dbReference type="Gene3D" id="3.40.50.1110">
    <property type="entry name" value="SGNH hydrolase"/>
    <property type="match status" value="1"/>
</dbReference>
<evidence type="ECO:0000313" key="2">
    <source>
        <dbReference type="EMBL" id="GGD79203.1"/>
    </source>
</evidence>
<dbReference type="PANTHER" id="PTHR43784">
    <property type="entry name" value="GDSL-LIKE LIPASE/ACYLHYDROLASE, PUTATIVE (AFU_ORTHOLOGUE AFUA_2G00820)-RELATED"/>
    <property type="match status" value="1"/>
</dbReference>
<dbReference type="EMBL" id="BMCM01000003">
    <property type="protein sequence ID" value="GGD79203.1"/>
    <property type="molecule type" value="Genomic_DNA"/>
</dbReference>
<comment type="caution">
    <text evidence="2">The sequence shown here is derived from an EMBL/GenBank/DDBJ whole genome shotgun (WGS) entry which is preliminary data.</text>
</comment>
<evidence type="ECO:0000313" key="3">
    <source>
        <dbReference type="Proteomes" id="UP000629365"/>
    </source>
</evidence>
<dbReference type="PANTHER" id="PTHR43784:SF2">
    <property type="entry name" value="GDSL-LIKE LIPASE_ACYLHYDROLASE, PUTATIVE (AFU_ORTHOLOGUE AFUA_2G00820)-RELATED"/>
    <property type="match status" value="1"/>
</dbReference>
<keyword evidence="3" id="KW-1185">Reference proteome</keyword>
<organism evidence="2 3">
    <name type="scientific">Microbacterium murale</name>
    <dbReference type="NCBI Taxonomy" id="1081040"/>
    <lineage>
        <taxon>Bacteria</taxon>
        <taxon>Bacillati</taxon>
        <taxon>Actinomycetota</taxon>
        <taxon>Actinomycetes</taxon>
        <taxon>Micrococcales</taxon>
        <taxon>Microbacteriaceae</taxon>
        <taxon>Microbacterium</taxon>
    </lineage>
</organism>
<dbReference type="InterPro" id="IPR053140">
    <property type="entry name" value="GDSL_Rv0518-like"/>
</dbReference>
<dbReference type="GO" id="GO:0016787">
    <property type="term" value="F:hydrolase activity"/>
    <property type="evidence" value="ECO:0007669"/>
    <property type="project" value="UniProtKB-KW"/>
</dbReference>
<dbReference type="Pfam" id="PF13472">
    <property type="entry name" value="Lipase_GDSL_2"/>
    <property type="match status" value="1"/>
</dbReference>
<dbReference type="SUPFAM" id="SSF52266">
    <property type="entry name" value="SGNH hydrolase"/>
    <property type="match status" value="1"/>
</dbReference>
<name>A0ABQ1RV96_9MICO</name>
<reference evidence="3" key="1">
    <citation type="journal article" date="2019" name="Int. J. Syst. Evol. Microbiol.">
        <title>The Global Catalogue of Microorganisms (GCM) 10K type strain sequencing project: providing services to taxonomists for standard genome sequencing and annotation.</title>
        <authorList>
            <consortium name="The Broad Institute Genomics Platform"/>
            <consortium name="The Broad Institute Genome Sequencing Center for Infectious Disease"/>
            <person name="Wu L."/>
            <person name="Ma J."/>
        </authorList>
    </citation>
    <scope>NUCLEOTIDE SEQUENCE [LARGE SCALE GENOMIC DNA]</scope>
    <source>
        <strain evidence="3">CCM 7640</strain>
    </source>
</reference>
<dbReference type="CDD" id="cd01832">
    <property type="entry name" value="SGNH_hydrolase_like_1"/>
    <property type="match status" value="1"/>
</dbReference>
<dbReference type="InterPro" id="IPR036514">
    <property type="entry name" value="SGNH_hydro_sf"/>
</dbReference>
<protein>
    <submittedName>
        <fullName evidence="2">SGNH hydrolase</fullName>
    </submittedName>
</protein>
<sequence length="280" mass="31234">MVDEESPRTPYIENETPHPWRRFVAIGDSFTEGIGDPDPAVTDGHRGWADRVAEELGRQVDGFAYANLAVRGKLIAQIVADQVEPAVTLRPDLVSICAGGNDVIRPGTDPDVIAEQLEDAVARLASTGAAIVVFTGIDTGFTPVFRRFRGKVAIYNETIRAIAERHDCIVADQWALKNVQDSRFFDDDRLHFNALGHHEVARMVLRALNVPNDLQPMQPEPRPVRTWREARAEDLGWAREHLVPWVLRRLRHQSSGDLITAKRPEAGPIVFSDSAKRDAE</sequence>
<dbReference type="RefSeq" id="WP_188436658.1">
    <property type="nucleotide sequence ID" value="NZ_BMCM01000003.1"/>
</dbReference>